<dbReference type="PANTHER" id="PTHR43046">
    <property type="entry name" value="GDP-MANNOSE MANNOSYL HYDROLASE"/>
    <property type="match status" value="1"/>
</dbReference>
<keyword evidence="2 3" id="KW-0378">Hydrolase</keyword>
<dbReference type="AlphaFoldDB" id="A0A165J4U3"/>
<dbReference type="PANTHER" id="PTHR43046:SF2">
    <property type="entry name" value="8-OXO-DGTP DIPHOSPHATASE-RELATED"/>
    <property type="match status" value="1"/>
</dbReference>
<comment type="similarity">
    <text evidence="3">Belongs to the Nudix hydrolase family.</text>
</comment>
<dbReference type="EMBL" id="LQQY01000034">
    <property type="protein sequence ID" value="KZE45299.1"/>
    <property type="molecule type" value="Genomic_DNA"/>
</dbReference>
<dbReference type="CDD" id="cd04677">
    <property type="entry name" value="NUDIX_Hydrolase"/>
    <property type="match status" value="1"/>
</dbReference>
<dbReference type="SUPFAM" id="SSF55811">
    <property type="entry name" value="Nudix"/>
    <property type="match status" value="1"/>
</dbReference>
<name>A0A165J4U3_9BACI</name>
<dbReference type="PATRIC" id="fig|189381.9.peg.162"/>
<dbReference type="PRINTS" id="PR00502">
    <property type="entry name" value="NUDIXFAMILY"/>
</dbReference>
<dbReference type="InterPro" id="IPR020476">
    <property type="entry name" value="Nudix_hydrolase"/>
</dbReference>
<comment type="cofactor">
    <cofactor evidence="1">
        <name>Mg(2+)</name>
        <dbReference type="ChEBI" id="CHEBI:18420"/>
    </cofactor>
</comment>
<evidence type="ECO:0000313" key="5">
    <source>
        <dbReference type="Proteomes" id="UP000076510"/>
    </source>
</evidence>
<gene>
    <name evidence="4" type="ORF">AV649_03645</name>
</gene>
<evidence type="ECO:0000256" key="1">
    <source>
        <dbReference type="ARBA" id="ARBA00001946"/>
    </source>
</evidence>
<accession>A0A165J4U3</accession>
<dbReference type="InterPro" id="IPR000086">
    <property type="entry name" value="NUDIX_hydrolase_dom"/>
</dbReference>
<dbReference type="GO" id="GO:0016787">
    <property type="term" value="F:hydrolase activity"/>
    <property type="evidence" value="ECO:0007669"/>
    <property type="project" value="UniProtKB-KW"/>
</dbReference>
<evidence type="ECO:0000313" key="4">
    <source>
        <dbReference type="EMBL" id="KZE45299.1"/>
    </source>
</evidence>
<dbReference type="Proteomes" id="UP000076510">
    <property type="component" value="Unassembled WGS sequence"/>
</dbReference>
<sequence length="166" mass="18720">MDHIKELRKLVGHRPLILAGSVAIILNHRKEILLQQRTDGDWGLPGGLLELGESLEAAAIREVREETGLEIGQLQLLGIHSGEDYYFKLANQDELYSVTAVYEAGDVRGTMKKDGSESIDLRYFSLQNLPKGVTDEYLSYITPYLERLLTDKKYEQGGMNDDSIHK</sequence>
<protein>
    <submittedName>
        <fullName evidence="4">DNA mismatch repair protein MutT</fullName>
    </submittedName>
</protein>
<evidence type="ECO:0000256" key="3">
    <source>
        <dbReference type="RuleBase" id="RU003476"/>
    </source>
</evidence>
<proteinExistence type="inferred from homology"/>
<evidence type="ECO:0000256" key="2">
    <source>
        <dbReference type="ARBA" id="ARBA00022801"/>
    </source>
</evidence>
<comment type="caution">
    <text evidence="4">The sequence shown here is derived from an EMBL/GenBank/DDBJ whole genome shotgun (WGS) entry which is preliminary data.</text>
</comment>
<dbReference type="InterPro" id="IPR020084">
    <property type="entry name" value="NUDIX_hydrolase_CS"/>
</dbReference>
<reference evidence="5" key="1">
    <citation type="submission" date="2016-01" db="EMBL/GenBank/DDBJ databases">
        <title>Whole genome sequencing of Bhargavaea cecembensis T14.</title>
        <authorList>
            <person name="Hong K.W."/>
        </authorList>
    </citation>
    <scope>NUCLEOTIDE SEQUENCE [LARGE SCALE GENOMIC DNA]</scope>
    <source>
        <strain evidence="5">M19</strain>
    </source>
</reference>
<dbReference type="Gene3D" id="3.90.79.10">
    <property type="entry name" value="Nucleoside Triphosphate Pyrophosphohydrolase"/>
    <property type="match status" value="1"/>
</dbReference>
<dbReference type="PROSITE" id="PS00893">
    <property type="entry name" value="NUDIX_BOX"/>
    <property type="match status" value="1"/>
</dbReference>
<dbReference type="InterPro" id="IPR015797">
    <property type="entry name" value="NUDIX_hydrolase-like_dom_sf"/>
</dbReference>
<dbReference type="PROSITE" id="PS51462">
    <property type="entry name" value="NUDIX"/>
    <property type="match status" value="1"/>
</dbReference>
<dbReference type="OrthoDB" id="9787476at2"/>
<dbReference type="RefSeq" id="WP_048003669.1">
    <property type="nucleotide sequence ID" value="NZ_CP085398.1"/>
</dbReference>
<dbReference type="Pfam" id="PF00293">
    <property type="entry name" value="NUDIX"/>
    <property type="match status" value="1"/>
</dbReference>
<organism evidence="4 5">
    <name type="scientific">Rossellomorea marisflavi</name>
    <dbReference type="NCBI Taxonomy" id="189381"/>
    <lineage>
        <taxon>Bacteria</taxon>
        <taxon>Bacillati</taxon>
        <taxon>Bacillota</taxon>
        <taxon>Bacilli</taxon>
        <taxon>Bacillales</taxon>
        <taxon>Bacillaceae</taxon>
        <taxon>Rossellomorea</taxon>
    </lineage>
</organism>